<dbReference type="Gene3D" id="1.25.40.10">
    <property type="entry name" value="Tetratricopeptide repeat domain"/>
    <property type="match status" value="1"/>
</dbReference>
<dbReference type="SUPFAM" id="SSF48452">
    <property type="entry name" value="TPR-like"/>
    <property type="match status" value="1"/>
</dbReference>
<dbReference type="InterPro" id="IPR011990">
    <property type="entry name" value="TPR-like_helical_dom_sf"/>
</dbReference>
<name>A0A7C3SIL0_9BACT</name>
<comment type="caution">
    <text evidence="1">The sequence shown here is derived from an EMBL/GenBank/DDBJ whole genome shotgun (WGS) entry which is preliminary data.</text>
</comment>
<protein>
    <submittedName>
        <fullName evidence="1">Tetratricopeptide repeat protein</fullName>
    </submittedName>
</protein>
<dbReference type="AlphaFoldDB" id="A0A7C3SIL0"/>
<evidence type="ECO:0000313" key="1">
    <source>
        <dbReference type="EMBL" id="HGB14386.1"/>
    </source>
</evidence>
<sequence length="149" mass="16953">MVMKPRWQWGVVLFLALAWSGGLYGQTQDDLTQKLVQSYDLIEAGRLAEAKQLYRRILQEYPNNPLALNNLAAILVKEKNYSGALTLLKKALPRAKGYKVKVNKVCEVEGICLAFRPLAAEYGEQELEPLIKLNLELLKNKQAEKRNPR</sequence>
<proteinExistence type="predicted"/>
<dbReference type="Pfam" id="PF14559">
    <property type="entry name" value="TPR_19"/>
    <property type="match status" value="1"/>
</dbReference>
<organism evidence="1">
    <name type="scientific">Desulfobacca acetoxidans</name>
    <dbReference type="NCBI Taxonomy" id="60893"/>
    <lineage>
        <taxon>Bacteria</taxon>
        <taxon>Pseudomonadati</taxon>
        <taxon>Thermodesulfobacteriota</taxon>
        <taxon>Desulfobaccia</taxon>
        <taxon>Desulfobaccales</taxon>
        <taxon>Desulfobaccaceae</taxon>
        <taxon>Desulfobacca</taxon>
    </lineage>
</organism>
<accession>A0A7C3SIL0</accession>
<dbReference type="EMBL" id="DTHB01000029">
    <property type="protein sequence ID" value="HGB14386.1"/>
    <property type="molecule type" value="Genomic_DNA"/>
</dbReference>
<reference evidence="1" key="1">
    <citation type="journal article" date="2020" name="mSystems">
        <title>Genome- and Community-Level Interaction Insights into Carbon Utilization and Element Cycling Functions of Hydrothermarchaeota in Hydrothermal Sediment.</title>
        <authorList>
            <person name="Zhou Z."/>
            <person name="Liu Y."/>
            <person name="Xu W."/>
            <person name="Pan J."/>
            <person name="Luo Z.H."/>
            <person name="Li M."/>
        </authorList>
    </citation>
    <scope>NUCLEOTIDE SEQUENCE [LARGE SCALE GENOMIC DNA]</scope>
    <source>
        <strain evidence="1">SpSt-776</strain>
    </source>
</reference>
<gene>
    <name evidence="1" type="ORF">ENV62_03995</name>
</gene>